<dbReference type="GO" id="GO:0016740">
    <property type="term" value="F:transferase activity"/>
    <property type="evidence" value="ECO:0007669"/>
    <property type="project" value="UniProtKB-KW"/>
</dbReference>
<dbReference type="EMBL" id="CP034562">
    <property type="protein sequence ID" value="AZQ61546.1"/>
    <property type="molecule type" value="Genomic_DNA"/>
</dbReference>
<dbReference type="AlphaFoldDB" id="A0A3Q9FLS5"/>
<name>A0A3Q9FLS5_9BACT</name>
<dbReference type="Gene3D" id="3.90.550.10">
    <property type="entry name" value="Spore Coat Polysaccharide Biosynthesis Protein SpsA, Chain A"/>
    <property type="match status" value="1"/>
</dbReference>
<gene>
    <name evidence="4" type="ORF">EI427_04670</name>
</gene>
<feature type="transmembrane region" description="Helical" evidence="2">
    <location>
        <begin position="286"/>
        <end position="304"/>
    </location>
</feature>
<reference evidence="4 5" key="1">
    <citation type="submission" date="2018-12" db="EMBL/GenBank/DDBJ databases">
        <title>Flammeovirga pectinis sp. nov., isolated from the gut of the Korean scallop, Patinopecten yessoensis.</title>
        <authorList>
            <person name="Bae J.-W."/>
            <person name="Jeong Y.-S."/>
            <person name="Kang W."/>
        </authorList>
    </citation>
    <scope>NUCLEOTIDE SEQUENCE [LARGE SCALE GENOMIC DNA]</scope>
    <source>
        <strain evidence="4 5">L12M1</strain>
    </source>
</reference>
<keyword evidence="2" id="KW-0812">Transmembrane</keyword>
<dbReference type="Proteomes" id="UP000267268">
    <property type="component" value="Chromosome 1"/>
</dbReference>
<keyword evidence="2" id="KW-0472">Membrane</keyword>
<evidence type="ECO:0000313" key="5">
    <source>
        <dbReference type="Proteomes" id="UP000267268"/>
    </source>
</evidence>
<dbReference type="PANTHER" id="PTHR43630">
    <property type="entry name" value="POLY-BETA-1,6-N-ACETYL-D-GLUCOSAMINE SYNTHASE"/>
    <property type="match status" value="1"/>
</dbReference>
<dbReference type="InterPro" id="IPR001173">
    <property type="entry name" value="Glyco_trans_2-like"/>
</dbReference>
<evidence type="ECO:0000259" key="3">
    <source>
        <dbReference type="Pfam" id="PF00535"/>
    </source>
</evidence>
<keyword evidence="5" id="KW-1185">Reference proteome</keyword>
<dbReference type="PANTHER" id="PTHR43630:SF2">
    <property type="entry name" value="GLYCOSYLTRANSFERASE"/>
    <property type="match status" value="1"/>
</dbReference>
<dbReference type="Pfam" id="PF00535">
    <property type="entry name" value="Glycos_transf_2"/>
    <property type="match status" value="1"/>
</dbReference>
<sequence>MKLSFIIIGKNEGKTLKMCIDSIDLVINKYKYDYEIIYVDSKSKDNSLEICNSNNIKTYKITGDCNAAIARNIGALESKGNILCFLDADMEIEVDFIDSILNNNKLIHPFVSGQLKNLFYDENWNYLSEDYLHKNLNKDSYQYTTGGYFIINREAWFLVNGMKTKFRRSQDIDFGLRLSNIGIPLLRKNRLFVKHHTIAYNDKSRMWKMLFDGSNLYSNSLIIREHLFNKFLYPSFLRKYYSLLVLFFCIIISITSGNILPIIFYLFFMCIKVSKQKISTNYLNQLINQILIDFTSLIGLIIFHPKNKNEKYIKEKS</sequence>
<dbReference type="SUPFAM" id="SSF53448">
    <property type="entry name" value="Nucleotide-diphospho-sugar transferases"/>
    <property type="match status" value="1"/>
</dbReference>
<accession>A0A3Q9FLS5</accession>
<evidence type="ECO:0000313" key="4">
    <source>
        <dbReference type="EMBL" id="AZQ61546.1"/>
    </source>
</evidence>
<evidence type="ECO:0000256" key="1">
    <source>
        <dbReference type="ARBA" id="ARBA00038494"/>
    </source>
</evidence>
<dbReference type="RefSeq" id="WP_126612141.1">
    <property type="nucleotide sequence ID" value="NZ_CP034562.1"/>
</dbReference>
<feature type="transmembrane region" description="Helical" evidence="2">
    <location>
        <begin position="240"/>
        <end position="266"/>
    </location>
</feature>
<proteinExistence type="inferred from homology"/>
<keyword evidence="4" id="KW-0808">Transferase</keyword>
<organism evidence="4 5">
    <name type="scientific">Flammeovirga pectinis</name>
    <dbReference type="NCBI Taxonomy" id="2494373"/>
    <lineage>
        <taxon>Bacteria</taxon>
        <taxon>Pseudomonadati</taxon>
        <taxon>Bacteroidota</taxon>
        <taxon>Cytophagia</taxon>
        <taxon>Cytophagales</taxon>
        <taxon>Flammeovirgaceae</taxon>
        <taxon>Flammeovirga</taxon>
    </lineage>
</organism>
<dbReference type="InterPro" id="IPR029044">
    <property type="entry name" value="Nucleotide-diphossugar_trans"/>
</dbReference>
<dbReference type="KEGG" id="fll:EI427_04670"/>
<dbReference type="OrthoDB" id="9810303at2"/>
<protein>
    <submittedName>
        <fullName evidence="4">Glycosyltransferase family 2 protein</fullName>
    </submittedName>
</protein>
<keyword evidence="2" id="KW-1133">Transmembrane helix</keyword>
<comment type="similarity">
    <text evidence="1">Belongs to the glycosyltransferase 2 family. WaaE/KdtX subfamily.</text>
</comment>
<feature type="domain" description="Glycosyltransferase 2-like" evidence="3">
    <location>
        <begin position="4"/>
        <end position="152"/>
    </location>
</feature>
<evidence type="ECO:0000256" key="2">
    <source>
        <dbReference type="SAM" id="Phobius"/>
    </source>
</evidence>